<accession>A0A9P0AXX0</accession>
<evidence type="ECO:0000259" key="2">
    <source>
        <dbReference type="Pfam" id="PF08914"/>
    </source>
</evidence>
<proteinExistence type="predicted"/>
<dbReference type="Proteomes" id="UP001154078">
    <property type="component" value="Chromosome 2"/>
</dbReference>
<organism evidence="3 4">
    <name type="scientific">Brassicogethes aeneus</name>
    <name type="common">Rape pollen beetle</name>
    <name type="synonym">Meligethes aeneus</name>
    <dbReference type="NCBI Taxonomy" id="1431903"/>
    <lineage>
        <taxon>Eukaryota</taxon>
        <taxon>Metazoa</taxon>
        <taxon>Ecdysozoa</taxon>
        <taxon>Arthropoda</taxon>
        <taxon>Hexapoda</taxon>
        <taxon>Insecta</taxon>
        <taxon>Pterygota</taxon>
        <taxon>Neoptera</taxon>
        <taxon>Endopterygota</taxon>
        <taxon>Coleoptera</taxon>
        <taxon>Polyphaga</taxon>
        <taxon>Cucujiformia</taxon>
        <taxon>Nitidulidae</taxon>
        <taxon>Meligethinae</taxon>
        <taxon>Brassicogethes</taxon>
    </lineage>
</organism>
<comment type="subcellular location">
    <subcellularLocation>
        <location evidence="1">Nucleus</location>
    </subcellularLocation>
</comment>
<dbReference type="AlphaFoldDB" id="A0A9P0AXX0"/>
<evidence type="ECO:0000313" key="3">
    <source>
        <dbReference type="EMBL" id="CAH0549991.1"/>
    </source>
</evidence>
<dbReference type="GO" id="GO:0005634">
    <property type="term" value="C:nucleus"/>
    <property type="evidence" value="ECO:0007669"/>
    <property type="project" value="UniProtKB-SubCell"/>
</dbReference>
<protein>
    <recommendedName>
        <fullName evidence="2">TERF2-interacting telomeric protein 1 Myb domain-containing protein</fullName>
    </recommendedName>
</protein>
<feature type="domain" description="TERF2-interacting telomeric protein 1 Myb" evidence="2">
    <location>
        <begin position="5"/>
        <end position="56"/>
    </location>
</feature>
<evidence type="ECO:0000313" key="4">
    <source>
        <dbReference type="Proteomes" id="UP001154078"/>
    </source>
</evidence>
<dbReference type="SUPFAM" id="SSF46689">
    <property type="entry name" value="Homeodomain-like"/>
    <property type="match status" value="1"/>
</dbReference>
<dbReference type="Gene3D" id="1.10.10.60">
    <property type="entry name" value="Homeodomain-like"/>
    <property type="match status" value="1"/>
</dbReference>
<keyword evidence="4" id="KW-1185">Reference proteome</keyword>
<reference evidence="3" key="1">
    <citation type="submission" date="2021-12" db="EMBL/GenBank/DDBJ databases">
        <authorList>
            <person name="King R."/>
        </authorList>
    </citation>
    <scope>NUCLEOTIDE SEQUENCE</scope>
</reference>
<name>A0A9P0AXX0_BRAAE</name>
<dbReference type="EMBL" id="OV121133">
    <property type="protein sequence ID" value="CAH0549991.1"/>
    <property type="molecule type" value="Genomic_DNA"/>
</dbReference>
<evidence type="ECO:0000256" key="1">
    <source>
        <dbReference type="ARBA" id="ARBA00004123"/>
    </source>
</evidence>
<dbReference type="Pfam" id="PF08914">
    <property type="entry name" value="Myb_Rap1"/>
    <property type="match status" value="1"/>
</dbReference>
<dbReference type="InterPro" id="IPR015010">
    <property type="entry name" value="TERF2IP_Myb"/>
</dbReference>
<sequence length="129" mass="15614">MARPYTNNEKKKIVEFIIREKGHYNLQGNLLWKAMEKEFDRTWQGLKEHFKKQMFPKLIQLDIDVSKEELAFIKLSYIQRSKVNTKWDKELEECARILDYKAITKETLEREKQERCARDSEKMVVDLTE</sequence>
<dbReference type="OrthoDB" id="10257855at2759"/>
<dbReference type="InterPro" id="IPR009057">
    <property type="entry name" value="Homeodomain-like_sf"/>
</dbReference>
<gene>
    <name evidence="3" type="ORF">MELIAE_LOCUS2917</name>
</gene>